<dbReference type="EMBL" id="QXGA01003613">
    <property type="protein sequence ID" value="KAE9081294.1"/>
    <property type="molecule type" value="Genomic_DNA"/>
</dbReference>
<evidence type="ECO:0000313" key="4">
    <source>
        <dbReference type="EMBL" id="KAE9064989.1"/>
    </source>
</evidence>
<dbReference type="EMBL" id="QXGB01004364">
    <property type="protein sequence ID" value="KAE9166512.1"/>
    <property type="molecule type" value="Genomic_DNA"/>
</dbReference>
<evidence type="ECO:0000313" key="7">
    <source>
        <dbReference type="EMBL" id="KAE9166512.1"/>
    </source>
</evidence>
<evidence type="ECO:0000313" key="11">
    <source>
        <dbReference type="Proteomes" id="UP000433483"/>
    </source>
</evidence>
<evidence type="ECO:0000313" key="3">
    <source>
        <dbReference type="EMBL" id="KAE8984480.1"/>
    </source>
</evidence>
<comment type="caution">
    <text evidence="9">The sequence shown here is derived from an EMBL/GenBank/DDBJ whole genome shotgun (WGS) entry which is preliminary data.</text>
</comment>
<evidence type="ECO:0000313" key="12">
    <source>
        <dbReference type="Proteomes" id="UP000437068"/>
    </source>
</evidence>
<dbReference type="Proteomes" id="UP000441208">
    <property type="component" value="Unassembled WGS sequence"/>
</dbReference>
<protein>
    <submittedName>
        <fullName evidence="9">Uncharacterized protein</fullName>
    </submittedName>
</protein>
<dbReference type="Proteomes" id="UP000437068">
    <property type="component" value="Unassembled WGS sequence"/>
</dbReference>
<sequence length="82" mass="8754">MRADCDRLPDTNGGQGLAASKLHEKAERSVQILEAAGRPLLINLSPLAPWGRSGSRLHDEGIAVIAAKEIFEGENGAALHRE</sequence>
<evidence type="ECO:0000313" key="8">
    <source>
        <dbReference type="EMBL" id="KAE9191552.1"/>
    </source>
</evidence>
<name>A0A6A4BIY8_9STRA</name>
<evidence type="ECO:0000313" key="15">
    <source>
        <dbReference type="Proteomes" id="UP000441208"/>
    </source>
</evidence>
<evidence type="ECO:0000313" key="14">
    <source>
        <dbReference type="Proteomes" id="UP000440732"/>
    </source>
</evidence>
<gene>
    <name evidence="9" type="ORF">PF001_g27620</name>
    <name evidence="8" type="ORF">PF002_g24464</name>
    <name evidence="7" type="ORF">PF005_g29175</name>
    <name evidence="6" type="ORF">PF006_g27143</name>
    <name evidence="4" type="ORF">PF007_g28997</name>
    <name evidence="2" type="ORF">PF009_g8930</name>
    <name evidence="5" type="ORF">PF010_g27592</name>
    <name evidence="3" type="ORF">PF011_g20766</name>
</gene>
<proteinExistence type="predicted"/>
<evidence type="ECO:0000313" key="9">
    <source>
        <dbReference type="EMBL" id="KAE9273179.1"/>
    </source>
</evidence>
<feature type="region of interest" description="Disordered" evidence="1">
    <location>
        <begin position="1"/>
        <end position="21"/>
    </location>
</feature>
<evidence type="ECO:0000313" key="13">
    <source>
        <dbReference type="Proteomes" id="UP000440367"/>
    </source>
</evidence>
<reference evidence="10 11" key="1">
    <citation type="submission" date="2018-08" db="EMBL/GenBank/DDBJ databases">
        <title>Genomic investigation of the strawberry pathogen Phytophthora fragariae indicates pathogenicity is determined by transcriptional variation in three key races.</title>
        <authorList>
            <person name="Adams T.M."/>
            <person name="Armitage A.D."/>
            <person name="Sobczyk M.K."/>
            <person name="Bates H.J."/>
            <person name="Dunwell J.M."/>
            <person name="Nellist C.F."/>
            <person name="Harrison R.J."/>
        </authorList>
    </citation>
    <scope>NUCLEOTIDE SEQUENCE [LARGE SCALE GENOMIC DNA]</scope>
    <source>
        <strain evidence="9 12">A4</strain>
        <strain evidence="8 13">BC-1</strain>
        <strain evidence="7 11">NOV-27</strain>
        <strain evidence="6 14">NOV-5</strain>
        <strain evidence="4 15">NOV-71</strain>
        <strain evidence="2 10">NOV-9</strain>
        <strain evidence="5 17">ONT-3</strain>
        <strain evidence="3 16">SCRP245</strain>
    </source>
</reference>
<dbReference type="Proteomes" id="UP000429523">
    <property type="component" value="Unassembled WGS sequence"/>
</dbReference>
<dbReference type="Proteomes" id="UP000440732">
    <property type="component" value="Unassembled WGS sequence"/>
</dbReference>
<dbReference type="Proteomes" id="UP000460718">
    <property type="component" value="Unassembled WGS sequence"/>
</dbReference>
<dbReference type="EMBL" id="QXGF01000370">
    <property type="protein sequence ID" value="KAE8941278.1"/>
    <property type="molecule type" value="Genomic_DNA"/>
</dbReference>
<evidence type="ECO:0000256" key="1">
    <source>
        <dbReference type="SAM" id="MobiDB-lite"/>
    </source>
</evidence>
<dbReference type="AlphaFoldDB" id="A0A6A4BIY8"/>
<evidence type="ECO:0000313" key="6">
    <source>
        <dbReference type="EMBL" id="KAE9081294.1"/>
    </source>
</evidence>
<dbReference type="EMBL" id="QXGE01003818">
    <property type="protein sequence ID" value="KAE9273179.1"/>
    <property type="molecule type" value="Genomic_DNA"/>
</dbReference>
<dbReference type="EMBL" id="QXFX01003773">
    <property type="protein sequence ID" value="KAE9067119.1"/>
    <property type="molecule type" value="Genomic_DNA"/>
</dbReference>
<dbReference type="EMBL" id="QXFZ01004265">
    <property type="protein sequence ID" value="KAE9064989.1"/>
    <property type="molecule type" value="Genomic_DNA"/>
</dbReference>
<dbReference type="EMBL" id="QXGD01002234">
    <property type="protein sequence ID" value="KAE9191552.1"/>
    <property type="molecule type" value="Genomic_DNA"/>
</dbReference>
<dbReference type="Proteomes" id="UP000488956">
    <property type="component" value="Unassembled WGS sequence"/>
</dbReference>
<organism evidence="9 12">
    <name type="scientific">Phytophthora fragariae</name>
    <dbReference type="NCBI Taxonomy" id="53985"/>
    <lineage>
        <taxon>Eukaryota</taxon>
        <taxon>Sar</taxon>
        <taxon>Stramenopiles</taxon>
        <taxon>Oomycota</taxon>
        <taxon>Peronosporomycetes</taxon>
        <taxon>Peronosporales</taxon>
        <taxon>Peronosporaceae</taxon>
        <taxon>Phytophthora</taxon>
    </lineage>
</organism>
<dbReference type="EMBL" id="QXFW01001894">
    <property type="protein sequence ID" value="KAE8984480.1"/>
    <property type="molecule type" value="Genomic_DNA"/>
</dbReference>
<evidence type="ECO:0000313" key="16">
    <source>
        <dbReference type="Proteomes" id="UP000460718"/>
    </source>
</evidence>
<evidence type="ECO:0000313" key="5">
    <source>
        <dbReference type="EMBL" id="KAE9067119.1"/>
    </source>
</evidence>
<evidence type="ECO:0000313" key="17">
    <source>
        <dbReference type="Proteomes" id="UP000488956"/>
    </source>
</evidence>
<evidence type="ECO:0000313" key="2">
    <source>
        <dbReference type="EMBL" id="KAE8941278.1"/>
    </source>
</evidence>
<keyword evidence="11" id="KW-1185">Reference proteome</keyword>
<accession>A0A6A4BIY8</accession>
<evidence type="ECO:0000313" key="10">
    <source>
        <dbReference type="Proteomes" id="UP000429523"/>
    </source>
</evidence>
<dbReference type="Proteomes" id="UP000440367">
    <property type="component" value="Unassembled WGS sequence"/>
</dbReference>
<dbReference type="Proteomes" id="UP000433483">
    <property type="component" value="Unassembled WGS sequence"/>
</dbReference>